<dbReference type="GO" id="GO:0016020">
    <property type="term" value="C:membrane"/>
    <property type="evidence" value="ECO:0007669"/>
    <property type="project" value="GOC"/>
</dbReference>
<sequence>MARRFLRRATKTLVVILNLTIVVLFLLACLSPFLNTANWWMIGFTGLIVPYLIIGLIFFIIFWLIVKPKLALVSVAALLIGFQQVNVVFAWKPGPAVSERKREGLLRVISWNIQSFNGFTKDKKVRKLARTEVVESILKFEPDIVCLQEFNHKEGRDPESNNLSLFTKRYPYYHFSKDYVRDGGEYQSGCIIFSKYPIANTGKIKYPVAESLIYADILKGQDTIRVFTTHLQSFKFKEADYTDLEKIKDQDDEGLRASKNIVRKMRLAFKRRGVQAGIVRTELDKSPYASIICGDFNDVPNSYTYFHIKGTLQDAFLKKGFGIGRSFIALAPTLRIDYILAGPAFTVKMFDMVDEGLSDHIMLVSDLQLKK</sequence>
<dbReference type="Pfam" id="PF03372">
    <property type="entry name" value="Exo_endo_phos"/>
    <property type="match status" value="1"/>
</dbReference>
<dbReference type="GO" id="GO:0006506">
    <property type="term" value="P:GPI anchor biosynthetic process"/>
    <property type="evidence" value="ECO:0007669"/>
    <property type="project" value="TreeGrafter"/>
</dbReference>
<feature type="transmembrane region" description="Helical" evidence="1">
    <location>
        <begin position="12"/>
        <end position="33"/>
    </location>
</feature>
<dbReference type="InterPro" id="IPR051916">
    <property type="entry name" value="GPI-anchor_lipid_remodeler"/>
</dbReference>
<comment type="caution">
    <text evidence="3">The sequence shown here is derived from an EMBL/GenBank/DDBJ whole genome shotgun (WGS) entry which is preliminary data.</text>
</comment>
<dbReference type="OrthoDB" id="635146at2"/>
<feature type="transmembrane region" description="Helical" evidence="1">
    <location>
        <begin position="39"/>
        <end position="63"/>
    </location>
</feature>
<feature type="domain" description="Endonuclease/exonuclease/phosphatase" evidence="2">
    <location>
        <begin position="109"/>
        <end position="360"/>
    </location>
</feature>
<dbReference type="PANTHER" id="PTHR14859:SF15">
    <property type="entry name" value="ENDONUCLEASE_EXONUCLEASE_PHOSPHATASE DOMAIN-CONTAINING PROTEIN"/>
    <property type="match status" value="1"/>
</dbReference>
<dbReference type="Proteomes" id="UP000295741">
    <property type="component" value="Unassembled WGS sequence"/>
</dbReference>
<keyword evidence="1" id="KW-1133">Transmembrane helix</keyword>
<proteinExistence type="predicted"/>
<evidence type="ECO:0000256" key="1">
    <source>
        <dbReference type="SAM" id="Phobius"/>
    </source>
</evidence>
<dbReference type="InterPro" id="IPR036691">
    <property type="entry name" value="Endo/exonu/phosph_ase_sf"/>
</dbReference>
<dbReference type="CDD" id="cd09084">
    <property type="entry name" value="EEP-2"/>
    <property type="match status" value="1"/>
</dbReference>
<dbReference type="GO" id="GO:0004519">
    <property type="term" value="F:endonuclease activity"/>
    <property type="evidence" value="ECO:0007669"/>
    <property type="project" value="UniProtKB-KW"/>
</dbReference>
<keyword evidence="3" id="KW-0255">Endonuclease</keyword>
<reference evidence="3 4" key="1">
    <citation type="submission" date="2019-03" db="EMBL/GenBank/DDBJ databases">
        <title>Genomic Encyclopedia of Archaeal and Bacterial Type Strains, Phase II (KMG-II): from individual species to whole genera.</title>
        <authorList>
            <person name="Goeker M."/>
        </authorList>
    </citation>
    <scope>NUCLEOTIDE SEQUENCE [LARGE SCALE GENOMIC DNA]</scope>
    <source>
        <strain evidence="3 4">DSM 28323</strain>
    </source>
</reference>
<evidence type="ECO:0000259" key="2">
    <source>
        <dbReference type="Pfam" id="PF03372"/>
    </source>
</evidence>
<dbReference type="PROSITE" id="PS51257">
    <property type="entry name" value="PROKAR_LIPOPROTEIN"/>
    <property type="match status" value="1"/>
</dbReference>
<dbReference type="Gene3D" id="3.60.10.10">
    <property type="entry name" value="Endonuclease/exonuclease/phosphatase"/>
    <property type="match status" value="1"/>
</dbReference>
<dbReference type="SUPFAM" id="SSF56219">
    <property type="entry name" value="DNase I-like"/>
    <property type="match status" value="1"/>
</dbReference>
<dbReference type="AlphaFoldDB" id="A0A4R6J4D6"/>
<keyword evidence="4" id="KW-1185">Reference proteome</keyword>
<evidence type="ECO:0000313" key="4">
    <source>
        <dbReference type="Proteomes" id="UP000295741"/>
    </source>
</evidence>
<dbReference type="RefSeq" id="WP_133473760.1">
    <property type="nucleotide sequence ID" value="NZ_SNWP01000010.1"/>
</dbReference>
<dbReference type="PANTHER" id="PTHR14859">
    <property type="entry name" value="CALCOFLUOR WHITE HYPERSENSITIVE PROTEIN PRECURSOR"/>
    <property type="match status" value="1"/>
</dbReference>
<name>A0A4R6J4D6_9BACT</name>
<dbReference type="InterPro" id="IPR005135">
    <property type="entry name" value="Endo/exonuclease/phosphatase"/>
</dbReference>
<keyword evidence="3" id="KW-0269">Exonuclease</keyword>
<evidence type="ECO:0000313" key="3">
    <source>
        <dbReference type="EMBL" id="TDO29156.1"/>
    </source>
</evidence>
<dbReference type="GO" id="GO:0004527">
    <property type="term" value="F:exonuclease activity"/>
    <property type="evidence" value="ECO:0007669"/>
    <property type="project" value="UniProtKB-KW"/>
</dbReference>
<gene>
    <name evidence="3" type="ORF">BC659_1239</name>
</gene>
<dbReference type="EMBL" id="SNWP01000010">
    <property type="protein sequence ID" value="TDO29156.1"/>
    <property type="molecule type" value="Genomic_DNA"/>
</dbReference>
<organism evidence="3 4">
    <name type="scientific">Sediminibacterium goheungense</name>
    <dbReference type="NCBI Taxonomy" id="1086393"/>
    <lineage>
        <taxon>Bacteria</taxon>
        <taxon>Pseudomonadati</taxon>
        <taxon>Bacteroidota</taxon>
        <taxon>Chitinophagia</taxon>
        <taxon>Chitinophagales</taxon>
        <taxon>Chitinophagaceae</taxon>
        <taxon>Sediminibacterium</taxon>
    </lineage>
</organism>
<accession>A0A4R6J4D6</accession>
<protein>
    <submittedName>
        <fullName evidence="3">Endonuclease/exonuclease/phosphatase family metal-dependent hydrolase</fullName>
    </submittedName>
</protein>
<keyword evidence="1" id="KW-0472">Membrane</keyword>
<keyword evidence="3" id="KW-0378">Hydrolase</keyword>
<keyword evidence="3" id="KW-0540">Nuclease</keyword>
<feature type="transmembrane region" description="Helical" evidence="1">
    <location>
        <begin position="70"/>
        <end position="91"/>
    </location>
</feature>
<keyword evidence="1" id="KW-0812">Transmembrane</keyword>